<evidence type="ECO:0000313" key="4">
    <source>
        <dbReference type="Proteomes" id="UP001184150"/>
    </source>
</evidence>
<dbReference type="EMBL" id="JAVDRD010000002">
    <property type="protein sequence ID" value="MDR6510303.1"/>
    <property type="molecule type" value="Genomic_DNA"/>
</dbReference>
<accession>A0ABU1MJ05</accession>
<gene>
    <name evidence="3" type="ORF">J2792_001163</name>
</gene>
<dbReference type="RefSeq" id="WP_022677105.1">
    <property type="nucleotide sequence ID" value="NZ_JAVDRD010000002.1"/>
</dbReference>
<protein>
    <submittedName>
        <fullName evidence="3">Spy/CpxP family protein refolding chaperone</fullName>
    </submittedName>
</protein>
<evidence type="ECO:0000256" key="1">
    <source>
        <dbReference type="SAM" id="MobiDB-lite"/>
    </source>
</evidence>
<keyword evidence="2" id="KW-0732">Signal</keyword>
<feature type="region of interest" description="Disordered" evidence="1">
    <location>
        <begin position="25"/>
        <end position="45"/>
    </location>
</feature>
<comment type="caution">
    <text evidence="3">The sequence shown here is derived from an EMBL/GenBank/DDBJ whole genome shotgun (WGS) entry which is preliminary data.</text>
</comment>
<keyword evidence="4" id="KW-1185">Reference proteome</keyword>
<proteinExistence type="predicted"/>
<evidence type="ECO:0000256" key="2">
    <source>
        <dbReference type="SAM" id="SignalP"/>
    </source>
</evidence>
<sequence>MKKLILAALIPATVGLAAPALAQPAPPPPGGWHHGPGPAMGGWMTPRRDAAIRQDIGQLRFAIDRAVRNRTISPREAAPLRRQAMVVQRQYKMYARDGLSRDEVRWLASRVNQIRQQLRMERADWDRDRW</sequence>
<dbReference type="Proteomes" id="UP001184150">
    <property type="component" value="Unassembled WGS sequence"/>
</dbReference>
<feature type="chain" id="PRO_5046353150" evidence="2">
    <location>
        <begin position="23"/>
        <end position="130"/>
    </location>
</feature>
<feature type="signal peptide" evidence="2">
    <location>
        <begin position="1"/>
        <end position="22"/>
    </location>
</feature>
<name>A0ABU1MJ05_9SPHN</name>
<reference evidence="3 4" key="1">
    <citation type="submission" date="2023-07" db="EMBL/GenBank/DDBJ databases">
        <title>Sorghum-associated microbial communities from plants grown in Nebraska, USA.</title>
        <authorList>
            <person name="Schachtman D."/>
        </authorList>
    </citation>
    <scope>NUCLEOTIDE SEQUENCE [LARGE SCALE GENOMIC DNA]</scope>
    <source>
        <strain evidence="3 4">DS1027</strain>
    </source>
</reference>
<organism evidence="3 4">
    <name type="scientific">Novosphingobium capsulatum</name>
    <dbReference type="NCBI Taxonomy" id="13688"/>
    <lineage>
        <taxon>Bacteria</taxon>
        <taxon>Pseudomonadati</taxon>
        <taxon>Pseudomonadota</taxon>
        <taxon>Alphaproteobacteria</taxon>
        <taxon>Sphingomonadales</taxon>
        <taxon>Sphingomonadaceae</taxon>
        <taxon>Novosphingobium</taxon>
    </lineage>
</organism>
<evidence type="ECO:0000313" key="3">
    <source>
        <dbReference type="EMBL" id="MDR6510303.1"/>
    </source>
</evidence>